<reference evidence="1" key="1">
    <citation type="submission" date="2023-03" db="EMBL/GenBank/DDBJ databases">
        <title>Mesosutterella sp. nov. isolated from porcine feces.</title>
        <authorList>
            <person name="Yu S."/>
        </authorList>
    </citation>
    <scope>NUCLEOTIDE SEQUENCE</scope>
    <source>
        <strain evidence="1">AGMB02718</strain>
    </source>
</reference>
<comment type="caution">
    <text evidence="1">The sequence shown here is derived from an EMBL/GenBank/DDBJ whole genome shotgun (WGS) entry which is preliminary data.</text>
</comment>
<dbReference type="InterPro" id="IPR021739">
    <property type="entry name" value="SaV-like"/>
</dbReference>
<name>A0ABT7IJ42_9BURK</name>
<protein>
    <submittedName>
        <fullName evidence="1">DUF3310 domain-containing protein</fullName>
    </submittedName>
</protein>
<gene>
    <name evidence="1" type="ORF">MUN46_000285</name>
</gene>
<keyword evidence="2" id="KW-1185">Reference proteome</keyword>
<organism evidence="1 2">
    <name type="scientific">Mesosutterella faecium</name>
    <dbReference type="NCBI Taxonomy" id="2925194"/>
    <lineage>
        <taxon>Bacteria</taxon>
        <taxon>Pseudomonadati</taxon>
        <taxon>Pseudomonadota</taxon>
        <taxon>Betaproteobacteria</taxon>
        <taxon>Burkholderiales</taxon>
        <taxon>Sutterellaceae</taxon>
        <taxon>Mesosutterella</taxon>
    </lineage>
</organism>
<dbReference type="EMBL" id="JAKZJU020000001">
    <property type="protein sequence ID" value="MDL2058402.1"/>
    <property type="molecule type" value="Genomic_DNA"/>
</dbReference>
<sequence>MKTTDVKGASREAVNHPAHYAAHYRREVIELTGLFDFTTGNSMKYVLRCRFKAHPAEDLQKALWYLNYFADHPEVGFENPRGASEVLGDFLADLGTGEPFGREAGRFLKSLVRAVETPPEDKAGRAALLREASLALQSLLSHAAQSL</sequence>
<dbReference type="RefSeq" id="WP_243376889.1">
    <property type="nucleotide sequence ID" value="NZ_JAKZJU020000001.1"/>
</dbReference>
<proteinExistence type="predicted"/>
<dbReference type="Pfam" id="PF11753">
    <property type="entry name" value="DUF3310"/>
    <property type="match status" value="1"/>
</dbReference>
<dbReference type="Proteomes" id="UP001165481">
    <property type="component" value="Unassembled WGS sequence"/>
</dbReference>
<evidence type="ECO:0000313" key="2">
    <source>
        <dbReference type="Proteomes" id="UP001165481"/>
    </source>
</evidence>
<accession>A0ABT7IJ42</accession>
<evidence type="ECO:0000313" key="1">
    <source>
        <dbReference type="EMBL" id="MDL2058402.1"/>
    </source>
</evidence>